<dbReference type="SUPFAM" id="SSF55874">
    <property type="entry name" value="ATPase domain of HSP90 chaperone/DNA topoisomerase II/histidine kinase"/>
    <property type="match status" value="1"/>
</dbReference>
<organism evidence="3 4">
    <name type="scientific">Streptomyces iranensis</name>
    <dbReference type="NCBI Taxonomy" id="576784"/>
    <lineage>
        <taxon>Bacteria</taxon>
        <taxon>Bacillati</taxon>
        <taxon>Actinomycetota</taxon>
        <taxon>Actinomycetes</taxon>
        <taxon>Kitasatosporales</taxon>
        <taxon>Streptomycetaceae</taxon>
        <taxon>Streptomyces</taxon>
        <taxon>Streptomyces violaceusniger group</taxon>
    </lineage>
</organism>
<dbReference type="InterPro" id="IPR003594">
    <property type="entry name" value="HATPase_dom"/>
</dbReference>
<proteinExistence type="predicted"/>
<dbReference type="Gene3D" id="3.30.565.10">
    <property type="entry name" value="Histidine kinase-like ATPase, C-terminal domain"/>
    <property type="match status" value="1"/>
</dbReference>
<accession>A0ABS4MHZ6</accession>
<keyword evidence="1" id="KW-0723">Serine/threonine-protein kinase</keyword>
<dbReference type="Proteomes" id="UP000756710">
    <property type="component" value="Unassembled WGS sequence"/>
</dbReference>
<feature type="domain" description="Histidine kinase/HSP90-like ATPase" evidence="2">
    <location>
        <begin position="21"/>
        <end position="130"/>
    </location>
</feature>
<evidence type="ECO:0000256" key="1">
    <source>
        <dbReference type="ARBA" id="ARBA00022527"/>
    </source>
</evidence>
<dbReference type="EMBL" id="JAGGLR010000001">
    <property type="protein sequence ID" value="MBP2059318.1"/>
    <property type="molecule type" value="Genomic_DNA"/>
</dbReference>
<dbReference type="InterPro" id="IPR050267">
    <property type="entry name" value="Anti-sigma-factor_SerPK"/>
</dbReference>
<evidence type="ECO:0000313" key="3">
    <source>
        <dbReference type="EMBL" id="MBP2059318.1"/>
    </source>
</evidence>
<dbReference type="CDD" id="cd16936">
    <property type="entry name" value="HATPase_RsbW-like"/>
    <property type="match status" value="1"/>
</dbReference>
<dbReference type="PANTHER" id="PTHR35526:SF3">
    <property type="entry name" value="ANTI-SIGMA-F FACTOR RSBW"/>
    <property type="match status" value="1"/>
</dbReference>
<keyword evidence="1" id="KW-0418">Kinase</keyword>
<dbReference type="PANTHER" id="PTHR35526">
    <property type="entry name" value="ANTI-SIGMA-F FACTOR RSBW-RELATED"/>
    <property type="match status" value="1"/>
</dbReference>
<comment type="caution">
    <text evidence="3">The sequence shown here is derived from an EMBL/GenBank/DDBJ whole genome shotgun (WGS) entry which is preliminary data.</text>
</comment>
<name>A0ABS4MHZ6_9ACTN</name>
<evidence type="ECO:0000259" key="2">
    <source>
        <dbReference type="Pfam" id="PF13581"/>
    </source>
</evidence>
<keyword evidence="1" id="KW-0808">Transferase</keyword>
<evidence type="ECO:0000313" key="4">
    <source>
        <dbReference type="Proteomes" id="UP000756710"/>
    </source>
</evidence>
<gene>
    <name evidence="3" type="ORF">J2Z30_000314</name>
</gene>
<dbReference type="Pfam" id="PF13581">
    <property type="entry name" value="HATPase_c_2"/>
    <property type="match status" value="1"/>
</dbReference>
<dbReference type="RefSeq" id="WP_044576815.1">
    <property type="nucleotide sequence ID" value="NZ_BAABDR010000060.1"/>
</dbReference>
<sequence length="134" mass="14807">MNKDIAYPPPQYHLTFTALSAHAACHIRRMVRTFLVMWGMPHLAEAAGLAVTELLANVIKYVPDRSCTVLLLAEEGKLRVEVGDTSPALPVKRTARPWDENGRGLAMVELITDAWGVDRAEGAPGKKVWFELKA</sequence>
<dbReference type="InterPro" id="IPR036890">
    <property type="entry name" value="HATPase_C_sf"/>
</dbReference>
<protein>
    <submittedName>
        <fullName evidence="3">Anti-sigma regulatory factor (Ser/Thr protein kinase)</fullName>
    </submittedName>
</protein>
<keyword evidence="4" id="KW-1185">Reference proteome</keyword>
<reference evidence="3 4" key="1">
    <citation type="submission" date="2021-03" db="EMBL/GenBank/DDBJ databases">
        <title>Genomic Encyclopedia of Type Strains, Phase IV (KMG-IV): sequencing the most valuable type-strain genomes for metagenomic binning, comparative biology and taxonomic classification.</title>
        <authorList>
            <person name="Goeker M."/>
        </authorList>
    </citation>
    <scope>NUCLEOTIDE SEQUENCE [LARGE SCALE GENOMIC DNA]</scope>
    <source>
        <strain evidence="3 4">DSM 41954</strain>
    </source>
</reference>